<keyword evidence="5" id="KW-0175">Coiled coil</keyword>
<sequence length="215" mass="24754">MQTNIAATKANLIKAKDELKLLEGGYDILDKKRKALIQAYDSKIKERDLLNEKVNETIKSVSHNFKKVLVSIGESDMDSISKTVPIDDSISLEITKFMQTEISEIDFDEVKLNLSYSFYETNAGFDEAILSFNELRSKIFKLAELDTTINSLDREIKKTSKKVNSLEKVQIPKYEDMVKTISQNIEEKEREEFSKTKIVKENKIRKEKLKNSTES</sequence>
<protein>
    <recommendedName>
        <fullName evidence="4">V-type ATP synthase subunit D</fullName>
    </recommendedName>
    <alternativeName>
        <fullName evidence="4">V-ATPase subunit D</fullName>
    </alternativeName>
</protein>
<dbReference type="PANTHER" id="PTHR11671">
    <property type="entry name" value="V-TYPE ATP SYNTHASE SUBUNIT D"/>
    <property type="match status" value="1"/>
</dbReference>
<reference evidence="7" key="1">
    <citation type="submission" date="2016-01" db="EMBL/GenBank/DDBJ databases">
        <authorList>
            <person name="Mitreva M."/>
            <person name="Pepin K.H."/>
            <person name="Mihindukulasuriya K.A."/>
            <person name="Fulton R."/>
            <person name="Fronick C."/>
            <person name="O'Laughlin M."/>
            <person name="Miner T."/>
            <person name="Herter B."/>
            <person name="Rosa B.A."/>
            <person name="Cordes M."/>
            <person name="Tomlinson C."/>
            <person name="Wollam A."/>
            <person name="Palsikar V.B."/>
            <person name="Mardis E.R."/>
            <person name="Wilson R.K."/>
        </authorList>
    </citation>
    <scope>NUCLEOTIDE SEQUENCE [LARGE SCALE GENOMIC DNA]</scope>
    <source>
        <strain evidence="7">MJR8151</strain>
    </source>
</reference>
<dbReference type="RefSeq" id="WP_004835904.1">
    <property type="nucleotide sequence ID" value="NZ_CAMPNK010000005.1"/>
</dbReference>
<evidence type="ECO:0000256" key="5">
    <source>
        <dbReference type="SAM" id="Coils"/>
    </source>
</evidence>
<dbReference type="GO" id="GO:0046933">
    <property type="term" value="F:proton-transporting ATP synthase activity, rotational mechanism"/>
    <property type="evidence" value="ECO:0007669"/>
    <property type="project" value="UniProtKB-UniRule"/>
</dbReference>
<proteinExistence type="inferred from homology"/>
<dbReference type="PATRIC" id="fig|33036.3.peg.1191"/>
<accession>A0A133KDU1</accession>
<dbReference type="GO" id="GO:0042777">
    <property type="term" value="P:proton motive force-driven plasma membrane ATP synthesis"/>
    <property type="evidence" value="ECO:0007669"/>
    <property type="project" value="UniProtKB-UniRule"/>
</dbReference>
<keyword evidence="4" id="KW-0066">ATP synthesis</keyword>
<keyword evidence="3 4" id="KW-0406">Ion transport</keyword>
<evidence type="ECO:0000313" key="7">
    <source>
        <dbReference type="Proteomes" id="UP000070383"/>
    </source>
</evidence>
<keyword evidence="2 4" id="KW-0813">Transport</keyword>
<dbReference type="Gene3D" id="1.10.287.3240">
    <property type="match status" value="1"/>
</dbReference>
<dbReference type="AlphaFoldDB" id="A0A133KDU1"/>
<dbReference type="EMBL" id="LRPM01000046">
    <property type="protein sequence ID" value="KWZ77731.1"/>
    <property type="molecule type" value="Genomic_DNA"/>
</dbReference>
<keyword evidence="7" id="KW-1185">Reference proteome</keyword>
<dbReference type="STRING" id="33036.HMPREF3200_01202"/>
<keyword evidence="4" id="KW-0375">Hydrogen ion transport</keyword>
<evidence type="ECO:0000313" key="6">
    <source>
        <dbReference type="EMBL" id="KWZ77731.1"/>
    </source>
</evidence>
<evidence type="ECO:0000256" key="2">
    <source>
        <dbReference type="ARBA" id="ARBA00022448"/>
    </source>
</evidence>
<evidence type="ECO:0000256" key="1">
    <source>
        <dbReference type="ARBA" id="ARBA00005850"/>
    </source>
</evidence>
<comment type="function">
    <text evidence="4">Produces ATP from ADP in the presence of a proton gradient across the membrane.</text>
</comment>
<dbReference type="Pfam" id="PF01813">
    <property type="entry name" value="ATP-synt_D"/>
    <property type="match status" value="1"/>
</dbReference>
<dbReference type="InterPro" id="IPR002699">
    <property type="entry name" value="V_ATPase_D"/>
</dbReference>
<dbReference type="NCBIfam" id="TIGR00309">
    <property type="entry name" value="V_ATPase_subD"/>
    <property type="match status" value="1"/>
</dbReference>
<dbReference type="HAMAP" id="MF_00271">
    <property type="entry name" value="ATP_synth_D_arch"/>
    <property type="match status" value="1"/>
</dbReference>
<gene>
    <name evidence="4" type="primary">atpD</name>
    <name evidence="6" type="ORF">HMPREF3200_01202</name>
</gene>
<dbReference type="Proteomes" id="UP000070383">
    <property type="component" value="Unassembled WGS sequence"/>
</dbReference>
<dbReference type="GO" id="GO:0005524">
    <property type="term" value="F:ATP binding"/>
    <property type="evidence" value="ECO:0007669"/>
    <property type="project" value="UniProtKB-UniRule"/>
</dbReference>
<evidence type="ECO:0000256" key="3">
    <source>
        <dbReference type="ARBA" id="ARBA00023065"/>
    </source>
</evidence>
<comment type="similarity">
    <text evidence="1 4">Belongs to the V-ATPase D subunit family.</text>
</comment>
<evidence type="ECO:0000256" key="4">
    <source>
        <dbReference type="HAMAP-Rule" id="MF_00271"/>
    </source>
</evidence>
<dbReference type="OrthoDB" id="9781718at2"/>
<name>A0A133KDU1_9FIRM</name>
<dbReference type="GO" id="GO:0046961">
    <property type="term" value="F:proton-transporting ATPase activity, rotational mechanism"/>
    <property type="evidence" value="ECO:0007669"/>
    <property type="project" value="InterPro"/>
</dbReference>
<comment type="caution">
    <text evidence="6">The sequence shown here is derived from an EMBL/GenBank/DDBJ whole genome shotgun (WGS) entry which is preliminary data.</text>
</comment>
<organism evidence="6 7">
    <name type="scientific">Anaerococcus tetradius</name>
    <dbReference type="NCBI Taxonomy" id="33036"/>
    <lineage>
        <taxon>Bacteria</taxon>
        <taxon>Bacillati</taxon>
        <taxon>Bacillota</taxon>
        <taxon>Tissierellia</taxon>
        <taxon>Tissierellales</taxon>
        <taxon>Peptoniphilaceae</taxon>
        <taxon>Anaerococcus</taxon>
    </lineage>
</organism>
<feature type="coiled-coil region" evidence="5">
    <location>
        <begin position="142"/>
        <end position="191"/>
    </location>
</feature>